<evidence type="ECO:0000313" key="4">
    <source>
        <dbReference type="Proteomes" id="UP000094819"/>
    </source>
</evidence>
<dbReference type="GeneID" id="30197022"/>
<feature type="compositionally biased region" description="Low complexity" evidence="1">
    <location>
        <begin position="596"/>
        <end position="624"/>
    </location>
</feature>
<feature type="region of interest" description="Disordered" evidence="1">
    <location>
        <begin position="577"/>
        <end position="657"/>
    </location>
</feature>
<dbReference type="AlphaFoldDB" id="A0A1E3HVG3"/>
<feature type="region of interest" description="Disordered" evidence="1">
    <location>
        <begin position="57"/>
        <end position="112"/>
    </location>
</feature>
<feature type="compositionally biased region" description="Low complexity" evidence="1">
    <location>
        <begin position="509"/>
        <end position="535"/>
    </location>
</feature>
<protein>
    <recommendedName>
        <fullName evidence="2">Protein kinase domain-containing protein</fullName>
    </recommendedName>
</protein>
<organism evidence="3 4">
    <name type="scientific">Cryptococcus wingfieldii CBS 7118</name>
    <dbReference type="NCBI Taxonomy" id="1295528"/>
    <lineage>
        <taxon>Eukaryota</taxon>
        <taxon>Fungi</taxon>
        <taxon>Dikarya</taxon>
        <taxon>Basidiomycota</taxon>
        <taxon>Agaricomycotina</taxon>
        <taxon>Tremellomycetes</taxon>
        <taxon>Tremellales</taxon>
        <taxon>Cryptococcaceae</taxon>
        <taxon>Cryptococcus</taxon>
    </lineage>
</organism>
<feature type="domain" description="Protein kinase" evidence="2">
    <location>
        <begin position="684"/>
        <end position="895"/>
    </location>
</feature>
<dbReference type="SUPFAM" id="SSF56112">
    <property type="entry name" value="Protein kinase-like (PK-like)"/>
    <property type="match status" value="1"/>
</dbReference>
<dbReference type="PROSITE" id="PS50011">
    <property type="entry name" value="PROTEIN_KINASE_DOM"/>
    <property type="match status" value="1"/>
</dbReference>
<dbReference type="Gene3D" id="1.10.510.10">
    <property type="entry name" value="Transferase(Phosphotransferase) domain 1"/>
    <property type="match status" value="1"/>
</dbReference>
<comment type="caution">
    <text evidence="3">The sequence shown here is derived from an EMBL/GenBank/DDBJ whole genome shotgun (WGS) entry which is preliminary data.</text>
</comment>
<proteinExistence type="predicted"/>
<feature type="compositionally biased region" description="Basic and acidic residues" evidence="1">
    <location>
        <begin position="639"/>
        <end position="648"/>
    </location>
</feature>
<feature type="region of interest" description="Disordered" evidence="1">
    <location>
        <begin position="1"/>
        <end position="24"/>
    </location>
</feature>
<dbReference type="EMBL" id="AWGH01000043">
    <property type="protein sequence ID" value="ODN80312.1"/>
    <property type="molecule type" value="Genomic_DNA"/>
</dbReference>
<keyword evidence="4" id="KW-1185">Reference proteome</keyword>
<dbReference type="InterPro" id="IPR011009">
    <property type="entry name" value="Kinase-like_dom_sf"/>
</dbReference>
<evidence type="ECO:0000259" key="2">
    <source>
        <dbReference type="PROSITE" id="PS50011"/>
    </source>
</evidence>
<gene>
    <name evidence="3" type="ORF">L198_07811</name>
</gene>
<name>A0A1E3HVG3_9TREE</name>
<sequence length="895" mass="99589">MDDRTPFPLFLPSSGSQGSATAPLHRVSTIPPACIPTSMADALERVTFGPRHFYKKKKEEVTSDSTTRKRPAKAGYDPLPKRPRREHPSLPKNGALHSAKAGPSTSLPPEHPSLHRTLVASAQRTSSSGQRNPDSSDAKHFWEILNLEHVFTYQYNPEVVPRLVRGLIKVVNHLTTLSLDESLALNELVQFLFQLENRHSVFLPEPLRQFERGSNSFNFDTYEQRDKKGGSDVVRLVGYGGKEEGSTALAFSGECQAANIYAKHLSRLAANDPSTSSRLESRIYQYAPPVFSGVLDLAARPDPDSDAGKVKYQVTISTKLGIERKDDITLRDLFVLFYLLLDNDIKIKVDPSTGTSSVKGSEEVKKMLSTAIINILAQVAQEFHVNRCEYINLAIHDFSVTFQLKDKNLAHVSRIVFRDPATAERDILHKDELDIILSGIRSETDRDEAVKMLLKRTPWETDPQHSLFAVLVAGLVLPVGEDTKSMWINGESLSNVQQASATGPTSKVPPRTTGLPTTTTTTDTSQSGSTATGGPSAFKMVSYPAVATDLQSLQHTDTTHALVMDWLSKYRWEEDPTCRVQVSRGKTSLSEFSDKSASSGSLSIPSLTTDGSGASSSSPIGPSSHTTATFVGPVVSTTGDEKSFWREPEDLDEEDLDEEDLDELLRKTDHQTVLSLLSRPDLLVEVLQYLGSGRLWDAYRVKLSSRSTLSPPQIVVAKICNPYTFTPSDAYYKTPSAAADAIKIELDTLNRLRGVQGEIVPRLYGRWTGRYQLPNDEMARLECVMLEDCGMPFVQSDELELESYYDDVVETFPTYLSSDVRQQIIESYERLHKQGMLHGDVNARHILRHPVDNRPRIIDFEGAISISEAQATYPDYDAEAEMERVRWMLRADEEH</sequence>
<feature type="compositionally biased region" description="Polar residues" evidence="1">
    <location>
        <begin position="495"/>
        <end position="505"/>
    </location>
</feature>
<reference evidence="3 4" key="1">
    <citation type="submission" date="2016-06" db="EMBL/GenBank/DDBJ databases">
        <title>Evolution of pathogenesis and genome organization in the Tremellales.</title>
        <authorList>
            <person name="Cuomo C."/>
            <person name="Litvintseva A."/>
            <person name="Heitman J."/>
            <person name="Chen Y."/>
            <person name="Sun S."/>
            <person name="Springer D."/>
            <person name="Dromer F."/>
            <person name="Young S."/>
            <person name="Zeng Q."/>
            <person name="Chapman S."/>
            <person name="Gujja S."/>
            <person name="Saif S."/>
            <person name="Birren B."/>
        </authorList>
    </citation>
    <scope>NUCLEOTIDE SEQUENCE [LARGE SCALE GENOMIC DNA]</scope>
    <source>
        <strain evidence="3 4">CBS 7118</strain>
    </source>
</reference>
<dbReference type="OrthoDB" id="2597010at2759"/>
<dbReference type="InterPro" id="IPR000719">
    <property type="entry name" value="Prot_kinase_dom"/>
</dbReference>
<dbReference type="GO" id="GO:0004672">
    <property type="term" value="F:protein kinase activity"/>
    <property type="evidence" value="ECO:0007669"/>
    <property type="project" value="InterPro"/>
</dbReference>
<feature type="region of interest" description="Disordered" evidence="1">
    <location>
        <begin position="495"/>
        <end position="535"/>
    </location>
</feature>
<dbReference type="Proteomes" id="UP000094819">
    <property type="component" value="Unassembled WGS sequence"/>
</dbReference>
<evidence type="ECO:0000256" key="1">
    <source>
        <dbReference type="SAM" id="MobiDB-lite"/>
    </source>
</evidence>
<dbReference type="RefSeq" id="XP_019028216.1">
    <property type="nucleotide sequence ID" value="XM_019179794.1"/>
</dbReference>
<dbReference type="GO" id="GO:0005524">
    <property type="term" value="F:ATP binding"/>
    <property type="evidence" value="ECO:0007669"/>
    <property type="project" value="InterPro"/>
</dbReference>
<accession>A0A1E3HVG3</accession>
<evidence type="ECO:0000313" key="3">
    <source>
        <dbReference type="EMBL" id="ODN80312.1"/>
    </source>
</evidence>